<feature type="domain" description="IMP dehydrogenase/GMP reductase" evidence="9">
    <location>
        <begin position="21"/>
        <end position="362"/>
    </location>
</feature>
<dbReference type="GO" id="GO:0003938">
    <property type="term" value="F:IMP dehydrogenase activity"/>
    <property type="evidence" value="ECO:0007669"/>
    <property type="project" value="UniProtKB-EC"/>
</dbReference>
<evidence type="ECO:0000256" key="2">
    <source>
        <dbReference type="ARBA" id="ARBA00005502"/>
    </source>
</evidence>
<evidence type="ECO:0000313" key="11">
    <source>
        <dbReference type="Proteomes" id="UP000006502"/>
    </source>
</evidence>
<reference evidence="11" key="2">
    <citation type="submission" date="2012-07" db="EMBL/GenBank/DDBJ databases">
        <title>Complete genome sequence of 'Candidatus Mycoplasma haemolamae'.</title>
        <authorList>
            <person name="Guimaraes A.M.S."/>
            <person name="Toth B."/>
            <person name="Santos A.P."/>
            <person name="Nascimento N.C."/>
            <person name="Sojka J.E."/>
            <person name="Messick J.B."/>
        </authorList>
    </citation>
    <scope>NUCLEOTIDE SEQUENCE [LARGE SCALE GENOMIC DNA]</scope>
    <source>
        <strain evidence="11">Purdue</strain>
    </source>
</reference>
<dbReference type="PANTHER" id="PTHR11911:SF111">
    <property type="entry name" value="INOSINE-5'-MONOPHOSPHATE DEHYDROGENASE"/>
    <property type="match status" value="1"/>
</dbReference>
<keyword evidence="3" id="KW-0332">GMP biosynthesis</keyword>
<name>I7BJL2_MYCHA</name>
<protein>
    <submittedName>
        <fullName evidence="10">Inosine-5'-monophosphate dehydrogenase</fullName>
    </submittedName>
</protein>
<evidence type="ECO:0000256" key="4">
    <source>
        <dbReference type="ARBA" id="ARBA00022755"/>
    </source>
</evidence>
<evidence type="ECO:0000256" key="3">
    <source>
        <dbReference type="ARBA" id="ARBA00022749"/>
    </source>
</evidence>
<dbReference type="Proteomes" id="UP000006502">
    <property type="component" value="Chromosome"/>
</dbReference>
<dbReference type="PROSITE" id="PS00487">
    <property type="entry name" value="IMP_DH_GMP_RED"/>
    <property type="match status" value="1"/>
</dbReference>
<dbReference type="InterPro" id="IPR013785">
    <property type="entry name" value="Aldolase_TIM"/>
</dbReference>
<dbReference type="Gene3D" id="3.20.20.70">
    <property type="entry name" value="Aldolase class I"/>
    <property type="match status" value="1"/>
</dbReference>
<dbReference type="InterPro" id="IPR005990">
    <property type="entry name" value="IMP_DH"/>
</dbReference>
<dbReference type="GO" id="GO:0006177">
    <property type="term" value="P:GMP biosynthetic process"/>
    <property type="evidence" value="ECO:0007669"/>
    <property type="project" value="UniProtKB-KW"/>
</dbReference>
<dbReference type="STRING" id="1212765.MHLP_02365"/>
<sequence length="369" mass="39894">MELFIQLKNFLNRQQNLDSSLGFADVLILPGYSDCLPHEVSLDSKIGGEGIPLSLPFLSAAMDTVTEFEMARSMIKAGAIGVIHRNLSVEQIIVMVRRLRDEFKKKKVIYAAAIGVSTPKEDILKMIDAGVNFLVLDSAHGHSKNVGDKTKEIRRVAPDIFLVAGNVVTGEGARYLIDCGASAVKVGLGSGSICTTRLVTGVGYGEFSSIKEVSKVCKERGALTIADGGLNSSEEIVKALAAGADLVMLGYLFAGSDEAPGEVKEINGEKYKLYRGMGSRAAMESGSFDRYSKNQSDPSTWVPEGVESYVKYKGSVEKIILRLKSEIQTALGYIGAKNIQELQTKSKFVKITNSVSKKSRVHTVDNVLD</sequence>
<reference evidence="10 11" key="1">
    <citation type="journal article" date="2012" name="J. Bacteriol.">
        <title>Genome Sequence of "Candidatus Mycoplasma haemolamae" Strain Purdue, a Red Blood Cell Pathogen of Alpacas (Vicugna pacos) and Llamas (Lama glama).</title>
        <authorList>
            <person name="Guimaraes A.M."/>
            <person name="Toth B."/>
            <person name="Santos A.P."/>
            <person name="do Nascimento N.C."/>
            <person name="Kritchevsky J.E."/>
            <person name="Messick J.B."/>
        </authorList>
    </citation>
    <scope>NUCLEOTIDE SEQUENCE [LARGE SCALE GENOMIC DNA]</scope>
    <source>
        <strain evidence="10 11">Purdue</strain>
    </source>
</reference>
<dbReference type="EMBL" id="CP003731">
    <property type="protein sequence ID" value="AFO52053.1"/>
    <property type="molecule type" value="Genomic_DNA"/>
</dbReference>
<evidence type="ECO:0000259" key="9">
    <source>
        <dbReference type="Pfam" id="PF00478"/>
    </source>
</evidence>
<dbReference type="AlphaFoldDB" id="I7BJL2"/>
<dbReference type="SUPFAM" id="SSF51412">
    <property type="entry name" value="Inosine monophosphate dehydrogenase (IMPDH)"/>
    <property type="match status" value="1"/>
</dbReference>
<comment type="catalytic activity">
    <reaction evidence="8">
        <text>IMP + NAD(+) + H2O = XMP + NADH + H(+)</text>
        <dbReference type="Rhea" id="RHEA:11708"/>
        <dbReference type="ChEBI" id="CHEBI:15377"/>
        <dbReference type="ChEBI" id="CHEBI:15378"/>
        <dbReference type="ChEBI" id="CHEBI:57464"/>
        <dbReference type="ChEBI" id="CHEBI:57540"/>
        <dbReference type="ChEBI" id="CHEBI:57945"/>
        <dbReference type="ChEBI" id="CHEBI:58053"/>
        <dbReference type="EC" id="1.1.1.205"/>
    </reaction>
</comment>
<comment type="cofactor">
    <cofactor evidence="1">
        <name>K(+)</name>
        <dbReference type="ChEBI" id="CHEBI:29103"/>
    </cofactor>
</comment>
<keyword evidence="7" id="KW-0520">NAD</keyword>
<keyword evidence="6" id="KW-0560">Oxidoreductase</keyword>
<accession>I7BJL2</accession>
<dbReference type="Pfam" id="PF00478">
    <property type="entry name" value="IMPDH"/>
    <property type="match status" value="1"/>
</dbReference>
<dbReference type="CDD" id="cd00381">
    <property type="entry name" value="IMPDH"/>
    <property type="match status" value="1"/>
</dbReference>
<dbReference type="PATRIC" id="fig|1212765.3.peg.534"/>
<evidence type="ECO:0000256" key="5">
    <source>
        <dbReference type="ARBA" id="ARBA00022958"/>
    </source>
</evidence>
<dbReference type="InterPro" id="IPR001093">
    <property type="entry name" value="IMP_DH_GMPRt"/>
</dbReference>
<dbReference type="FunFam" id="3.20.20.70:FF:000424">
    <property type="entry name" value="Inosine-5'-monophosphate dehydrogenase 2"/>
    <property type="match status" value="1"/>
</dbReference>
<evidence type="ECO:0000313" key="10">
    <source>
        <dbReference type="EMBL" id="AFO52053.1"/>
    </source>
</evidence>
<gene>
    <name evidence="10" type="ordered locus">MHLP_02365</name>
</gene>
<organism evidence="10 11">
    <name type="scientific">Mycoplasma haematolamae (strain Purdue)</name>
    <dbReference type="NCBI Taxonomy" id="1212765"/>
    <lineage>
        <taxon>Bacteria</taxon>
        <taxon>Bacillati</taxon>
        <taxon>Mycoplasmatota</taxon>
        <taxon>Mollicutes</taxon>
        <taxon>Mycoplasmataceae</taxon>
        <taxon>Mycoplasma</taxon>
    </lineage>
</organism>
<keyword evidence="4" id="KW-0658">Purine biosynthesis</keyword>
<keyword evidence="5" id="KW-0630">Potassium</keyword>
<dbReference type="SMART" id="SM01240">
    <property type="entry name" value="IMPDH"/>
    <property type="match status" value="1"/>
</dbReference>
<evidence type="ECO:0000256" key="8">
    <source>
        <dbReference type="ARBA" id="ARBA00048028"/>
    </source>
</evidence>
<dbReference type="HOGENOM" id="CLU_022552_5_3_14"/>
<dbReference type="GO" id="GO:0006183">
    <property type="term" value="P:GTP biosynthetic process"/>
    <property type="evidence" value="ECO:0007669"/>
    <property type="project" value="TreeGrafter"/>
</dbReference>
<comment type="similarity">
    <text evidence="2">Belongs to the IMPDH/GMPR family.</text>
</comment>
<dbReference type="InterPro" id="IPR015875">
    <property type="entry name" value="IMP_DH/GMP_Rdtase_CS"/>
</dbReference>
<proteinExistence type="inferred from homology"/>
<dbReference type="PANTHER" id="PTHR11911">
    <property type="entry name" value="INOSINE-5-MONOPHOSPHATE DEHYDROGENASE RELATED"/>
    <property type="match status" value="1"/>
</dbReference>
<evidence type="ECO:0000256" key="6">
    <source>
        <dbReference type="ARBA" id="ARBA00023002"/>
    </source>
</evidence>
<dbReference type="KEGG" id="mhl:MHLP_02365"/>
<evidence type="ECO:0000256" key="7">
    <source>
        <dbReference type="ARBA" id="ARBA00023027"/>
    </source>
</evidence>
<evidence type="ECO:0000256" key="1">
    <source>
        <dbReference type="ARBA" id="ARBA00001958"/>
    </source>
</evidence>
<keyword evidence="11" id="KW-1185">Reference proteome</keyword>